<evidence type="ECO:0000313" key="5">
    <source>
        <dbReference type="EMBL" id="MBI3013629.1"/>
    </source>
</evidence>
<dbReference type="Gene3D" id="3.30.70.940">
    <property type="entry name" value="NusG, N-terminal domain"/>
    <property type="match status" value="1"/>
</dbReference>
<evidence type="ECO:0000313" key="6">
    <source>
        <dbReference type="Proteomes" id="UP000741360"/>
    </source>
</evidence>
<feature type="domain" description="NusG-like N-terminal" evidence="4">
    <location>
        <begin position="2"/>
        <end position="101"/>
    </location>
</feature>
<dbReference type="CDD" id="cd06091">
    <property type="entry name" value="KOW_NusG"/>
    <property type="match status" value="1"/>
</dbReference>
<dbReference type="AlphaFoldDB" id="A0A932LZ60"/>
<dbReference type="InterPro" id="IPR036735">
    <property type="entry name" value="NGN_dom_sf"/>
</dbReference>
<keyword evidence="2" id="KW-0805">Transcription regulation</keyword>
<dbReference type="PANTHER" id="PTHR30265">
    <property type="entry name" value="RHO-INTERACTING TRANSCRIPTION TERMINATION FACTOR NUSG"/>
    <property type="match status" value="1"/>
</dbReference>
<dbReference type="GO" id="GO:0031564">
    <property type="term" value="P:transcription antitermination"/>
    <property type="evidence" value="ECO:0007669"/>
    <property type="project" value="UniProtKB-KW"/>
</dbReference>
<keyword evidence="1" id="KW-0889">Transcription antitermination</keyword>
<dbReference type="Proteomes" id="UP000741360">
    <property type="component" value="Unassembled WGS sequence"/>
</dbReference>
<proteinExistence type="predicted"/>
<accession>A0A932LZ60</accession>
<dbReference type="SMART" id="SM00738">
    <property type="entry name" value="NGN"/>
    <property type="match status" value="1"/>
</dbReference>
<evidence type="ECO:0000256" key="3">
    <source>
        <dbReference type="ARBA" id="ARBA00023163"/>
    </source>
</evidence>
<dbReference type="GO" id="GO:0006354">
    <property type="term" value="P:DNA-templated transcription elongation"/>
    <property type="evidence" value="ECO:0007669"/>
    <property type="project" value="InterPro"/>
</dbReference>
<dbReference type="EMBL" id="JACPSX010000012">
    <property type="protein sequence ID" value="MBI3013629.1"/>
    <property type="molecule type" value="Genomic_DNA"/>
</dbReference>
<dbReference type="PANTHER" id="PTHR30265:SF4">
    <property type="entry name" value="KOW MOTIF FAMILY PROTEIN, EXPRESSED"/>
    <property type="match status" value="1"/>
</dbReference>
<protein>
    <submittedName>
        <fullName evidence="5">UpxY family transcription antiterminator</fullName>
    </submittedName>
</protein>
<reference evidence="5" key="1">
    <citation type="submission" date="2020-07" db="EMBL/GenBank/DDBJ databases">
        <title>Huge and variable diversity of episymbiotic CPR bacteria and DPANN archaea in groundwater ecosystems.</title>
        <authorList>
            <person name="He C.Y."/>
            <person name="Keren R."/>
            <person name="Whittaker M."/>
            <person name="Farag I.F."/>
            <person name="Doudna J."/>
            <person name="Cate J.H.D."/>
            <person name="Banfield J.F."/>
        </authorList>
    </citation>
    <scope>NUCLEOTIDE SEQUENCE</scope>
    <source>
        <strain evidence="5">NC_groundwater_717_Ag_S-0.2um_59_8</strain>
    </source>
</reference>
<name>A0A932LZ60_UNCTE</name>
<dbReference type="Pfam" id="PF02357">
    <property type="entry name" value="NusG"/>
    <property type="match status" value="1"/>
</dbReference>
<evidence type="ECO:0000256" key="2">
    <source>
        <dbReference type="ARBA" id="ARBA00023015"/>
    </source>
</evidence>
<dbReference type="SUPFAM" id="SSF82679">
    <property type="entry name" value="N-utilization substance G protein NusG, N-terminal domain"/>
    <property type="match status" value="1"/>
</dbReference>
<dbReference type="InterPro" id="IPR006645">
    <property type="entry name" value="NGN-like_dom"/>
</dbReference>
<dbReference type="SUPFAM" id="SSF50104">
    <property type="entry name" value="Translation proteins SH3-like domain"/>
    <property type="match status" value="1"/>
</dbReference>
<sequence>MIPEWYAVRTMSRHEQRVTDRLTSKAFQVFYPTLEVWSQWKDRKTKVRKPLFPGYLFIQFELTREAWIEVLKTPGVANILGYTDEPTPVPEEQIHSVQTVLTAGVPVRPHPYLNVGDKVIVIEGPLKGAIGIFTGFDHKKGKLIISVDLLCRSIEVELETREVEKF</sequence>
<evidence type="ECO:0000259" key="4">
    <source>
        <dbReference type="SMART" id="SM00738"/>
    </source>
</evidence>
<dbReference type="InterPro" id="IPR043425">
    <property type="entry name" value="NusG-like"/>
</dbReference>
<dbReference type="NCBIfam" id="NF033644">
    <property type="entry name" value="antiterm_UpxY"/>
    <property type="match status" value="1"/>
</dbReference>
<gene>
    <name evidence="5" type="ORF">HYY65_00880</name>
</gene>
<evidence type="ECO:0000256" key="1">
    <source>
        <dbReference type="ARBA" id="ARBA00022814"/>
    </source>
</evidence>
<comment type="caution">
    <text evidence="5">The sequence shown here is derived from an EMBL/GenBank/DDBJ whole genome shotgun (WGS) entry which is preliminary data.</text>
</comment>
<keyword evidence="3" id="KW-0804">Transcription</keyword>
<dbReference type="InterPro" id="IPR008991">
    <property type="entry name" value="Translation_prot_SH3-like_sf"/>
</dbReference>
<organism evidence="5 6">
    <name type="scientific">Tectimicrobiota bacterium</name>
    <dbReference type="NCBI Taxonomy" id="2528274"/>
    <lineage>
        <taxon>Bacteria</taxon>
        <taxon>Pseudomonadati</taxon>
        <taxon>Nitrospinota/Tectimicrobiota group</taxon>
        <taxon>Candidatus Tectimicrobiota</taxon>
    </lineage>
</organism>